<dbReference type="RefSeq" id="YP_010001215.1">
    <property type="nucleotide sequence ID" value="NC_053173.1"/>
</dbReference>
<dbReference type="Proteomes" id="UP000326855">
    <property type="component" value="Segment"/>
</dbReference>
<reference evidence="1 2" key="1">
    <citation type="submission" date="2019-07" db="EMBL/GenBank/DDBJ databases">
        <authorList>
            <person name="Stoner T.H."/>
            <person name="Garlena R.A."/>
            <person name="Russell D.A."/>
            <person name="Pope W.H."/>
            <person name="Jacobs-Sera D."/>
            <person name="Hatfull G.F."/>
        </authorList>
    </citation>
    <scope>NUCLEOTIDE SEQUENCE [LARGE SCALE GENOMIC DNA]</scope>
</reference>
<keyword evidence="2" id="KW-1185">Reference proteome</keyword>
<gene>
    <name evidence="1" type="primary">78</name>
    <name evidence="1" type="ORF">PBI_TOAST_78</name>
</gene>
<sequence>MTATTPTCDLCARERTLTDVNDYNPVQAITGAPLGWYSGDDGEVCPECMERTMRGTR</sequence>
<accession>A0A5J6TB62</accession>
<dbReference type="KEGG" id="vg:62974378"/>
<organism evidence="1 2">
    <name type="scientific">Gordonia phage Toast</name>
    <dbReference type="NCBI Taxonomy" id="2599852"/>
    <lineage>
        <taxon>Viruses</taxon>
        <taxon>Duplodnaviria</taxon>
        <taxon>Heunggongvirae</taxon>
        <taxon>Uroviricota</taxon>
        <taxon>Caudoviricetes</taxon>
        <taxon>Fairfaxidumvirus</taxon>
        <taxon>Fairfaxidumvirus toast</taxon>
    </lineage>
</organism>
<evidence type="ECO:0000313" key="2">
    <source>
        <dbReference type="Proteomes" id="UP000326855"/>
    </source>
</evidence>
<protein>
    <submittedName>
        <fullName evidence="1">Uncharacterized protein</fullName>
    </submittedName>
</protein>
<proteinExistence type="predicted"/>
<dbReference type="GeneID" id="62974378"/>
<name>A0A5J6TB62_9CAUD</name>
<evidence type="ECO:0000313" key="1">
    <source>
        <dbReference type="EMBL" id="QFG08136.1"/>
    </source>
</evidence>
<dbReference type="EMBL" id="MN234161">
    <property type="protein sequence ID" value="QFG08136.1"/>
    <property type="molecule type" value="Genomic_DNA"/>
</dbReference>